<reference evidence="1" key="1">
    <citation type="journal article" date="2015" name="Nature">
        <title>Complex archaea that bridge the gap between prokaryotes and eukaryotes.</title>
        <authorList>
            <person name="Spang A."/>
            <person name="Saw J.H."/>
            <person name="Jorgensen S.L."/>
            <person name="Zaremba-Niedzwiedzka K."/>
            <person name="Martijn J."/>
            <person name="Lind A.E."/>
            <person name="van Eijk R."/>
            <person name="Schleper C."/>
            <person name="Guy L."/>
            <person name="Ettema T.J."/>
        </authorList>
    </citation>
    <scope>NUCLEOTIDE SEQUENCE</scope>
</reference>
<proteinExistence type="predicted"/>
<evidence type="ECO:0000313" key="1">
    <source>
        <dbReference type="EMBL" id="KKN27769.1"/>
    </source>
</evidence>
<sequence length="116" mass="13425">MTSIGSMKKSDFYDFDFSEEQLEEAKTRTWENPLLINDAGYVTSLFYTDGKLRINCFVSYYGFEEGLGKHKAKEFDNVVLCSCGKRFPQGKRKLGMQNFEKHSLDIQKLKENAKQS</sequence>
<organism evidence="1">
    <name type="scientific">marine sediment metagenome</name>
    <dbReference type="NCBI Taxonomy" id="412755"/>
    <lineage>
        <taxon>unclassified sequences</taxon>
        <taxon>metagenomes</taxon>
        <taxon>ecological metagenomes</taxon>
    </lineage>
</organism>
<accession>A0A0F9PCF6</accession>
<gene>
    <name evidence="1" type="ORF">LCGC14_0861190</name>
</gene>
<dbReference type="EMBL" id="LAZR01002614">
    <property type="protein sequence ID" value="KKN27769.1"/>
    <property type="molecule type" value="Genomic_DNA"/>
</dbReference>
<dbReference type="AlphaFoldDB" id="A0A0F9PCF6"/>
<name>A0A0F9PCF6_9ZZZZ</name>
<comment type="caution">
    <text evidence="1">The sequence shown here is derived from an EMBL/GenBank/DDBJ whole genome shotgun (WGS) entry which is preliminary data.</text>
</comment>
<protein>
    <submittedName>
        <fullName evidence="1">Uncharacterized protein</fullName>
    </submittedName>
</protein>